<proteinExistence type="predicted"/>
<name>A0AA97FGK8_9MICO</name>
<dbReference type="AlphaFoldDB" id="A0AA97FGK8"/>
<dbReference type="InterPro" id="IPR025447">
    <property type="entry name" value="DUF4192"/>
</dbReference>
<dbReference type="EMBL" id="CP118157">
    <property type="protein sequence ID" value="WOF22600.1"/>
    <property type="molecule type" value="Genomic_DNA"/>
</dbReference>
<reference evidence="1 2" key="1">
    <citation type="submission" date="2023-02" db="EMBL/GenBank/DDBJ databases">
        <title>Microbacterium betulae sp. nov., isolated from birch wood.</title>
        <authorList>
            <person name="Pasciak M."/>
            <person name="Pawlik K.J."/>
            <person name="Martynowski D."/>
            <person name="Laczmanski L."/>
            <person name="Ciekot J."/>
            <person name="Szponar B."/>
            <person name="Wojcik-Fatla A."/>
            <person name="Mackiewicz B."/>
            <person name="Farian E."/>
            <person name="Cholewa G."/>
            <person name="Cholewa A."/>
            <person name="Dutkiewicz J."/>
        </authorList>
    </citation>
    <scope>NUCLEOTIDE SEQUENCE [LARGE SCALE GENOMIC DNA]</scope>
    <source>
        <strain evidence="1 2">AB</strain>
    </source>
</reference>
<sequence length="394" mass="41698">MTVTIAARTAQKFLSVLPHVCGYVPRRSLVVVPVSDGLTAGVARLDLPRDKAAWAEVAATALGIVCRLRDVTRFTAVVYTDEPLRDEDGVALGGFIDYLRERAGHCGLEIVDALCVAADGWGSYLAGVLPEHGRPLDEIAFEGALPPGVAPSPVAADQGEGTDLPVVDLAEKERVGRALRDLERACEAIAEDSRAGGSGEVASRVPDAERRGLDGIAGIPARALATACLLGRLPAVFEESLEEDPEDLDPSLAAALVWALGRPHFRDVALSQWSLDLDEGHATLAFNERWAAGDRAEPEGPVRLMGEGPRPDAERLERALALVRRLAAAAPRDARVGPLAAAGWLSWALGRATHAAQYVARAAEIDPEHGLAGIIGSMLEAGYLPPWAFERPAA</sequence>
<organism evidence="1 2">
    <name type="scientific">Microbacterium betulae</name>
    <dbReference type="NCBI Taxonomy" id="2981139"/>
    <lineage>
        <taxon>Bacteria</taxon>
        <taxon>Bacillati</taxon>
        <taxon>Actinomycetota</taxon>
        <taxon>Actinomycetes</taxon>
        <taxon>Micrococcales</taxon>
        <taxon>Microbacteriaceae</taxon>
        <taxon>Microbacterium</taxon>
    </lineage>
</organism>
<gene>
    <name evidence="1" type="ORF">N8K70_14560</name>
</gene>
<keyword evidence="2" id="KW-1185">Reference proteome</keyword>
<evidence type="ECO:0000313" key="1">
    <source>
        <dbReference type="EMBL" id="WOF22600.1"/>
    </source>
</evidence>
<dbReference type="RefSeq" id="WP_317139071.1">
    <property type="nucleotide sequence ID" value="NZ_CP118157.1"/>
</dbReference>
<dbReference type="Proteomes" id="UP001305498">
    <property type="component" value="Chromosome"/>
</dbReference>
<dbReference type="Pfam" id="PF13830">
    <property type="entry name" value="DUF4192"/>
    <property type="match status" value="1"/>
</dbReference>
<protein>
    <submittedName>
        <fullName evidence="1">DUF4192 family protein</fullName>
    </submittedName>
</protein>
<dbReference type="KEGG" id="mbet:N8K70_14560"/>
<accession>A0AA97FGK8</accession>
<evidence type="ECO:0000313" key="2">
    <source>
        <dbReference type="Proteomes" id="UP001305498"/>
    </source>
</evidence>